<organism evidence="1 2">
    <name type="scientific">Halorubrum lipolyticum DSM 21995</name>
    <dbReference type="NCBI Taxonomy" id="1227482"/>
    <lineage>
        <taxon>Archaea</taxon>
        <taxon>Methanobacteriati</taxon>
        <taxon>Methanobacteriota</taxon>
        <taxon>Stenosarchaea group</taxon>
        <taxon>Halobacteria</taxon>
        <taxon>Halobacteriales</taxon>
        <taxon>Haloferacaceae</taxon>
        <taxon>Halorubrum</taxon>
    </lineage>
</organism>
<keyword evidence="2" id="KW-1185">Reference proteome</keyword>
<reference evidence="1 2" key="1">
    <citation type="journal article" date="2014" name="PLoS Genet.">
        <title>Phylogenetically driven sequencing of extremely halophilic archaea reveals strategies for static and dynamic osmo-response.</title>
        <authorList>
            <person name="Becker E.A."/>
            <person name="Seitzer P.M."/>
            <person name="Tritt A."/>
            <person name="Larsen D."/>
            <person name="Krusor M."/>
            <person name="Yao A.I."/>
            <person name="Wu D."/>
            <person name="Madern D."/>
            <person name="Eisen J.A."/>
            <person name="Darling A.E."/>
            <person name="Facciotti M.T."/>
        </authorList>
    </citation>
    <scope>NUCLEOTIDE SEQUENCE [LARGE SCALE GENOMIC DNA]</scope>
    <source>
        <strain evidence="1 2">DSM 21995</strain>
    </source>
</reference>
<gene>
    <name evidence="1" type="ORF">C469_01909</name>
</gene>
<sequence length="84" mass="9691">MEFAIHDIIHVIDDQIRKRIGNWVGNALGDIHIESGFESSLSQRVIVSLRCGYPFLLTPSEFFLNRPLLTRASAVRLWLRQRSI</sequence>
<proteinExistence type="predicted"/>
<dbReference type="Proteomes" id="UP000011650">
    <property type="component" value="Unassembled WGS sequence"/>
</dbReference>
<dbReference type="EMBL" id="AOJG01000006">
    <property type="protein sequence ID" value="EMA63867.1"/>
    <property type="molecule type" value="Genomic_DNA"/>
</dbReference>
<name>M0P130_9EURY</name>
<dbReference type="AlphaFoldDB" id="M0P130"/>
<comment type="caution">
    <text evidence="1">The sequence shown here is derived from an EMBL/GenBank/DDBJ whole genome shotgun (WGS) entry which is preliminary data.</text>
</comment>
<evidence type="ECO:0000313" key="1">
    <source>
        <dbReference type="EMBL" id="EMA63867.1"/>
    </source>
</evidence>
<evidence type="ECO:0000313" key="2">
    <source>
        <dbReference type="Proteomes" id="UP000011650"/>
    </source>
</evidence>
<accession>M0P130</accession>
<protein>
    <submittedName>
        <fullName evidence="1">Uncharacterized protein</fullName>
    </submittedName>
</protein>